<accession>A0ABV8SKU7</accession>
<protein>
    <recommendedName>
        <fullName evidence="5 6">Flagellar basal-body rod protein FlgF</fullName>
    </recommendedName>
</protein>
<evidence type="ECO:0000256" key="4">
    <source>
        <dbReference type="ARBA" id="ARBA00038560"/>
    </source>
</evidence>
<evidence type="ECO:0000313" key="9">
    <source>
        <dbReference type="EMBL" id="MFC4308137.1"/>
    </source>
</evidence>
<feature type="domain" description="Flagellar hook protein FlgE/F/G-like D1" evidence="8">
    <location>
        <begin position="82"/>
        <end position="144"/>
    </location>
</feature>
<gene>
    <name evidence="9" type="ORF">ACFPN2_03495</name>
</gene>
<keyword evidence="10" id="KW-1185">Reference proteome</keyword>
<organism evidence="9 10">
    <name type="scientific">Steroidobacter flavus</name>
    <dbReference type="NCBI Taxonomy" id="1842136"/>
    <lineage>
        <taxon>Bacteria</taxon>
        <taxon>Pseudomonadati</taxon>
        <taxon>Pseudomonadota</taxon>
        <taxon>Gammaproteobacteria</taxon>
        <taxon>Steroidobacterales</taxon>
        <taxon>Steroidobacteraceae</taxon>
        <taxon>Steroidobacter</taxon>
    </lineage>
</organism>
<dbReference type="Proteomes" id="UP001595904">
    <property type="component" value="Unassembled WGS sequence"/>
</dbReference>
<comment type="similarity">
    <text evidence="2 6">Belongs to the flagella basal body rod proteins family.</text>
</comment>
<keyword evidence="9" id="KW-0282">Flagellum</keyword>
<dbReference type="PANTHER" id="PTHR30435:SF18">
    <property type="entry name" value="FLAGELLAR BASAL-BODY ROD PROTEIN FLGF"/>
    <property type="match status" value="1"/>
</dbReference>
<dbReference type="InterPro" id="IPR010930">
    <property type="entry name" value="Flg_bb/hook_C_dom"/>
</dbReference>
<evidence type="ECO:0000256" key="6">
    <source>
        <dbReference type="RuleBase" id="RU362116"/>
    </source>
</evidence>
<dbReference type="Pfam" id="PF06429">
    <property type="entry name" value="Flg_bbr_C"/>
    <property type="match status" value="1"/>
</dbReference>
<dbReference type="SUPFAM" id="SSF117143">
    <property type="entry name" value="Flagellar hook protein flgE"/>
    <property type="match status" value="1"/>
</dbReference>
<sequence>MDALIFTLMSGAERGMRAQQIHANNLANLETGGFRADLELATSKAVNTGYGYDARHMSQLQANSVASREGVLRQTGQDLDVAISGQGYFTVQFGEGEAYTRAGHFVVDQDGQLTLDGRAVLGDGGPIVLPQFTRVEIASDGVISIQSPGSTEMQQVDRLRLVKPDAAEVTKNPAGLIVARNGQPFAGDETVTVRSGHLEGSNVSAIEEMIAVMNLTREFEIQMKLYRAADGMAETGNRLVGG</sequence>
<dbReference type="NCBIfam" id="TIGR03506">
    <property type="entry name" value="FlgEFG_subfam"/>
    <property type="match status" value="1"/>
</dbReference>
<evidence type="ECO:0000256" key="3">
    <source>
        <dbReference type="ARBA" id="ARBA00023143"/>
    </source>
</evidence>
<dbReference type="InterPro" id="IPR037925">
    <property type="entry name" value="FlgE/F/G-like"/>
</dbReference>
<dbReference type="PANTHER" id="PTHR30435">
    <property type="entry name" value="FLAGELLAR PROTEIN"/>
    <property type="match status" value="1"/>
</dbReference>
<reference evidence="10" key="1">
    <citation type="journal article" date="2019" name="Int. J. Syst. Evol. Microbiol.">
        <title>The Global Catalogue of Microorganisms (GCM) 10K type strain sequencing project: providing services to taxonomists for standard genome sequencing and annotation.</title>
        <authorList>
            <consortium name="The Broad Institute Genomics Platform"/>
            <consortium name="The Broad Institute Genome Sequencing Center for Infectious Disease"/>
            <person name="Wu L."/>
            <person name="Ma J."/>
        </authorList>
    </citation>
    <scope>NUCLEOTIDE SEQUENCE [LARGE SCALE GENOMIC DNA]</scope>
    <source>
        <strain evidence="10">CGMCC 1.10759</strain>
    </source>
</reference>
<keyword evidence="9" id="KW-0969">Cilium</keyword>
<evidence type="ECO:0000313" key="10">
    <source>
        <dbReference type="Proteomes" id="UP001595904"/>
    </source>
</evidence>
<keyword evidence="3 6" id="KW-0975">Bacterial flagellum</keyword>
<evidence type="ECO:0000259" key="7">
    <source>
        <dbReference type="Pfam" id="PF06429"/>
    </source>
</evidence>
<dbReference type="InterPro" id="IPR053967">
    <property type="entry name" value="LlgE_F_G-like_D1"/>
</dbReference>
<keyword evidence="9" id="KW-0966">Cell projection</keyword>
<dbReference type="Pfam" id="PF22692">
    <property type="entry name" value="LlgE_F_G_D1"/>
    <property type="match status" value="1"/>
</dbReference>
<name>A0ABV8SKU7_9GAMM</name>
<comment type="subcellular location">
    <subcellularLocation>
        <location evidence="1 6">Bacterial flagellum basal body</location>
    </subcellularLocation>
</comment>
<comment type="subunit">
    <text evidence="4 6">The basal body constitutes a major portion of the flagellar organelle and consists of five rings (E,L,P,S, and M) mounted on a central rod. The rod consists of about 26 subunits of FlgG in the distal portion, and FlgB, FlgC and FlgF are thought to build up the proximal portion of the rod with about 6 subunits each.</text>
</comment>
<comment type="caution">
    <text evidence="9">The sequence shown here is derived from an EMBL/GenBank/DDBJ whole genome shotgun (WGS) entry which is preliminary data.</text>
</comment>
<dbReference type="NCBIfam" id="NF009280">
    <property type="entry name" value="PRK12640.1"/>
    <property type="match status" value="1"/>
</dbReference>
<dbReference type="RefSeq" id="WP_380595010.1">
    <property type="nucleotide sequence ID" value="NZ_JBHSDU010000001.1"/>
</dbReference>
<dbReference type="EMBL" id="JBHSDU010000001">
    <property type="protein sequence ID" value="MFC4308137.1"/>
    <property type="molecule type" value="Genomic_DNA"/>
</dbReference>
<evidence type="ECO:0000256" key="5">
    <source>
        <dbReference type="ARBA" id="ARBA00040228"/>
    </source>
</evidence>
<evidence type="ECO:0000256" key="1">
    <source>
        <dbReference type="ARBA" id="ARBA00004117"/>
    </source>
</evidence>
<dbReference type="InterPro" id="IPR020013">
    <property type="entry name" value="Flagellar_FlgE/F/G"/>
</dbReference>
<feature type="domain" description="Flagellar basal-body/hook protein C-terminal" evidence="7">
    <location>
        <begin position="195"/>
        <end position="239"/>
    </location>
</feature>
<evidence type="ECO:0000256" key="2">
    <source>
        <dbReference type="ARBA" id="ARBA00009677"/>
    </source>
</evidence>
<evidence type="ECO:0000259" key="8">
    <source>
        <dbReference type="Pfam" id="PF22692"/>
    </source>
</evidence>
<proteinExistence type="inferred from homology"/>